<gene>
    <name evidence="8" type="ORF">B0I35DRAFT_154883</name>
</gene>
<proteinExistence type="predicted"/>
<dbReference type="Gene3D" id="4.10.240.10">
    <property type="entry name" value="Zn(2)-C6 fungal-type DNA-binding domain"/>
    <property type="match status" value="1"/>
</dbReference>
<dbReference type="GO" id="GO:0000981">
    <property type="term" value="F:DNA-binding transcription factor activity, RNA polymerase II-specific"/>
    <property type="evidence" value="ECO:0007669"/>
    <property type="project" value="InterPro"/>
</dbReference>
<sequence>MSRARKVKCDEEKPECQRCTSTGRKCDGYQQSLQWKPLSLPTRLPSRDFYNPTNSRALQFFHVSVAPRICGEFSAYLWTNLILQLGDSQPSIRHSIIAMSLLYEDFVQCGQNQATSLAIRHYNVAIRQLMATKDISVILVTCLLFLCIEMIQGSELQALMHLYAAFRILYTSSSLPQWVHEFLTPVYRRQTLFALKFGLDVNAPEELWNMCTAKEIRTPQDARLVTDTIYGRTFQLVSQGREFRRLPLHIRTPPRQLLHAQQRILDTIQQCRGLIKSTWGRGSQPEDQRLNYLNSIITLEASKVAALLAFESSEMASDKFADSYEMMLPAMEEVSGAMNRQCNSHRERIFMLETGYLIHVFWVILKCRTFGTRMRALALLRRNMSTRAGFWDVKRLLLIARRVIELEHDLMLDHTDQVCNPSPWTDEPPPEDRRIRLLDCNFRAPSTENIVGERKNTLSRMVSFTLRDSEGKVYTVCEHI</sequence>
<accession>A0A8K0S9A3</accession>
<keyword evidence="9" id="KW-1185">Reference proteome</keyword>
<dbReference type="OrthoDB" id="2593732at2759"/>
<dbReference type="AlphaFoldDB" id="A0A8K0S9A3"/>
<comment type="caution">
    <text evidence="8">The sequence shown here is derived from an EMBL/GenBank/DDBJ whole genome shotgun (WGS) entry which is preliminary data.</text>
</comment>
<evidence type="ECO:0000256" key="1">
    <source>
        <dbReference type="ARBA" id="ARBA00022723"/>
    </source>
</evidence>
<evidence type="ECO:0000256" key="2">
    <source>
        <dbReference type="ARBA" id="ARBA00022833"/>
    </source>
</evidence>
<dbReference type="InterPro" id="IPR036864">
    <property type="entry name" value="Zn2-C6_fun-type_DNA-bd_sf"/>
</dbReference>
<evidence type="ECO:0000256" key="4">
    <source>
        <dbReference type="ARBA" id="ARBA00023125"/>
    </source>
</evidence>
<dbReference type="PANTHER" id="PTHR36206">
    <property type="entry name" value="ASPERCRYPTIN BIOSYNTHESIS CLUSTER-SPECIFIC TRANSCRIPTION REGULATOR ATNN-RELATED"/>
    <property type="match status" value="1"/>
</dbReference>
<keyword evidence="3" id="KW-0805">Transcription regulation</keyword>
<dbReference type="EMBL" id="JAGPNK010000027">
    <property type="protein sequence ID" value="KAH7303913.1"/>
    <property type="molecule type" value="Genomic_DNA"/>
</dbReference>
<evidence type="ECO:0000256" key="3">
    <source>
        <dbReference type="ARBA" id="ARBA00023015"/>
    </source>
</evidence>
<keyword evidence="1" id="KW-0479">Metal-binding</keyword>
<organism evidence="8 9">
    <name type="scientific">Stachybotrys elegans</name>
    <dbReference type="NCBI Taxonomy" id="80388"/>
    <lineage>
        <taxon>Eukaryota</taxon>
        <taxon>Fungi</taxon>
        <taxon>Dikarya</taxon>
        <taxon>Ascomycota</taxon>
        <taxon>Pezizomycotina</taxon>
        <taxon>Sordariomycetes</taxon>
        <taxon>Hypocreomycetidae</taxon>
        <taxon>Hypocreales</taxon>
        <taxon>Stachybotryaceae</taxon>
        <taxon>Stachybotrys</taxon>
    </lineage>
</organism>
<keyword evidence="2" id="KW-0862">Zinc</keyword>
<keyword evidence="5" id="KW-0804">Transcription</keyword>
<protein>
    <recommendedName>
        <fullName evidence="7">Zn(2)-C6 fungal-type domain-containing protein</fullName>
    </recommendedName>
</protein>
<evidence type="ECO:0000313" key="9">
    <source>
        <dbReference type="Proteomes" id="UP000813444"/>
    </source>
</evidence>
<dbReference type="GO" id="GO:0003677">
    <property type="term" value="F:DNA binding"/>
    <property type="evidence" value="ECO:0007669"/>
    <property type="project" value="UniProtKB-KW"/>
</dbReference>
<name>A0A8K0S9A3_9HYPO</name>
<feature type="domain" description="Zn(2)-C6 fungal-type" evidence="7">
    <location>
        <begin position="3"/>
        <end position="35"/>
    </location>
</feature>
<evidence type="ECO:0000313" key="8">
    <source>
        <dbReference type="EMBL" id="KAH7303913.1"/>
    </source>
</evidence>
<dbReference type="SUPFAM" id="SSF57701">
    <property type="entry name" value="Zn2/Cys6 DNA-binding domain"/>
    <property type="match status" value="1"/>
</dbReference>
<reference evidence="8" key="1">
    <citation type="journal article" date="2021" name="Nat. Commun.">
        <title>Genetic determinants of endophytism in the Arabidopsis root mycobiome.</title>
        <authorList>
            <person name="Mesny F."/>
            <person name="Miyauchi S."/>
            <person name="Thiergart T."/>
            <person name="Pickel B."/>
            <person name="Atanasova L."/>
            <person name="Karlsson M."/>
            <person name="Huettel B."/>
            <person name="Barry K.W."/>
            <person name="Haridas S."/>
            <person name="Chen C."/>
            <person name="Bauer D."/>
            <person name="Andreopoulos W."/>
            <person name="Pangilinan J."/>
            <person name="LaButti K."/>
            <person name="Riley R."/>
            <person name="Lipzen A."/>
            <person name="Clum A."/>
            <person name="Drula E."/>
            <person name="Henrissat B."/>
            <person name="Kohler A."/>
            <person name="Grigoriev I.V."/>
            <person name="Martin F.M."/>
            <person name="Hacquard S."/>
        </authorList>
    </citation>
    <scope>NUCLEOTIDE SEQUENCE</scope>
    <source>
        <strain evidence="8">MPI-CAGE-CH-0235</strain>
    </source>
</reference>
<dbReference type="Pfam" id="PF00172">
    <property type="entry name" value="Zn_clus"/>
    <property type="match status" value="1"/>
</dbReference>
<dbReference type="CDD" id="cd00067">
    <property type="entry name" value="GAL4"/>
    <property type="match status" value="1"/>
</dbReference>
<dbReference type="PANTHER" id="PTHR36206:SF12">
    <property type="entry name" value="ASPERCRYPTIN BIOSYNTHESIS CLUSTER-SPECIFIC TRANSCRIPTION REGULATOR ATNN-RELATED"/>
    <property type="match status" value="1"/>
</dbReference>
<dbReference type="Proteomes" id="UP000813444">
    <property type="component" value="Unassembled WGS sequence"/>
</dbReference>
<dbReference type="InterPro" id="IPR052360">
    <property type="entry name" value="Transcr_Regulatory_Proteins"/>
</dbReference>
<dbReference type="GO" id="GO:0008270">
    <property type="term" value="F:zinc ion binding"/>
    <property type="evidence" value="ECO:0007669"/>
    <property type="project" value="InterPro"/>
</dbReference>
<keyword evidence="6" id="KW-0539">Nucleus</keyword>
<dbReference type="InterPro" id="IPR001138">
    <property type="entry name" value="Zn2Cys6_DnaBD"/>
</dbReference>
<evidence type="ECO:0000256" key="5">
    <source>
        <dbReference type="ARBA" id="ARBA00023163"/>
    </source>
</evidence>
<keyword evidence="4" id="KW-0238">DNA-binding</keyword>
<evidence type="ECO:0000256" key="6">
    <source>
        <dbReference type="ARBA" id="ARBA00023242"/>
    </source>
</evidence>
<evidence type="ECO:0000259" key="7">
    <source>
        <dbReference type="Pfam" id="PF00172"/>
    </source>
</evidence>